<evidence type="ECO:0000313" key="3">
    <source>
        <dbReference type="Proteomes" id="UP001432322"/>
    </source>
</evidence>
<comment type="caution">
    <text evidence="2">The sequence shown here is derived from an EMBL/GenBank/DDBJ whole genome shotgun (WGS) entry which is preliminary data.</text>
</comment>
<evidence type="ECO:0000313" key="2">
    <source>
        <dbReference type="EMBL" id="GMT13855.1"/>
    </source>
</evidence>
<dbReference type="Proteomes" id="UP001432322">
    <property type="component" value="Unassembled WGS sequence"/>
</dbReference>
<dbReference type="EMBL" id="BTSY01000002">
    <property type="protein sequence ID" value="GMT13855.1"/>
    <property type="molecule type" value="Genomic_DNA"/>
</dbReference>
<gene>
    <name evidence="2" type="ORF">PFISCL1PPCAC_5152</name>
</gene>
<dbReference type="CDD" id="cd09917">
    <property type="entry name" value="F-box_SF"/>
    <property type="match status" value="1"/>
</dbReference>
<dbReference type="AlphaFoldDB" id="A0AAV5V5P0"/>
<dbReference type="PROSITE" id="PS50181">
    <property type="entry name" value="FBOX"/>
    <property type="match status" value="1"/>
</dbReference>
<name>A0AAV5V5P0_9BILA</name>
<proteinExistence type="predicted"/>
<dbReference type="SUPFAM" id="SSF81383">
    <property type="entry name" value="F-box domain"/>
    <property type="match status" value="1"/>
</dbReference>
<protein>
    <recommendedName>
        <fullName evidence="1">F-box domain-containing protein</fullName>
    </recommendedName>
</protein>
<dbReference type="InterPro" id="IPR001810">
    <property type="entry name" value="F-box_dom"/>
</dbReference>
<organism evidence="2 3">
    <name type="scientific">Pristionchus fissidentatus</name>
    <dbReference type="NCBI Taxonomy" id="1538716"/>
    <lineage>
        <taxon>Eukaryota</taxon>
        <taxon>Metazoa</taxon>
        <taxon>Ecdysozoa</taxon>
        <taxon>Nematoda</taxon>
        <taxon>Chromadorea</taxon>
        <taxon>Rhabditida</taxon>
        <taxon>Rhabditina</taxon>
        <taxon>Diplogasteromorpha</taxon>
        <taxon>Diplogasteroidea</taxon>
        <taxon>Neodiplogasteridae</taxon>
        <taxon>Pristionchus</taxon>
    </lineage>
</organism>
<keyword evidence="3" id="KW-1185">Reference proteome</keyword>
<accession>A0AAV5V5P0</accession>
<evidence type="ECO:0000259" key="1">
    <source>
        <dbReference type="PROSITE" id="PS50181"/>
    </source>
</evidence>
<reference evidence="2" key="1">
    <citation type="submission" date="2023-10" db="EMBL/GenBank/DDBJ databases">
        <title>Genome assembly of Pristionchus species.</title>
        <authorList>
            <person name="Yoshida K."/>
            <person name="Sommer R.J."/>
        </authorList>
    </citation>
    <scope>NUCLEOTIDE SEQUENCE</scope>
    <source>
        <strain evidence="2">RS5133</strain>
    </source>
</reference>
<feature type="domain" description="F-box" evidence="1">
    <location>
        <begin position="17"/>
        <end position="71"/>
    </location>
</feature>
<dbReference type="InterPro" id="IPR036047">
    <property type="entry name" value="F-box-like_dom_sf"/>
</dbReference>
<dbReference type="Gene3D" id="1.20.1280.50">
    <property type="match status" value="1"/>
</dbReference>
<sequence>MNNKLKGGVLIDGIVIKLTLTHLPEEILVIVYSYLSVVDRLNTSVTCRRLYEMELKSLKRLTREEFSWLDVEEIRDQREMRIKMSRKWQPSHILTWRMHPFDAFHWLQLISAGTTLDSAEWRLNFLDPVQAEYLDIMPLLEVDRIFKITHKQSKDAYVANGCKLIDVIPNTQVKRMEIRNLSFLSGYFARFYNSVRMCPIGEITWFSPADSIRNFTKEVLGMDGRFFARGKRDNFSTSRNDVEVYRSAKSPYDLRMIDGWKVTHVSRKKSSVCMTASKHGHSDKLVRIQCTAPKKQENEE</sequence>
<dbReference type="Pfam" id="PF12937">
    <property type="entry name" value="F-box-like"/>
    <property type="match status" value="1"/>
</dbReference>